<protein>
    <submittedName>
        <fullName evidence="1">Uncharacterized protein</fullName>
    </submittedName>
</protein>
<keyword evidence="2" id="KW-1185">Reference proteome</keyword>
<dbReference type="EMBL" id="BPLR01002498">
    <property type="protein sequence ID" value="GIX74333.1"/>
    <property type="molecule type" value="Genomic_DNA"/>
</dbReference>
<evidence type="ECO:0000313" key="1">
    <source>
        <dbReference type="EMBL" id="GIX74333.1"/>
    </source>
</evidence>
<name>A0AAV4MPN1_CAEEX</name>
<gene>
    <name evidence="1" type="ORF">CEXT_698701</name>
</gene>
<dbReference type="Proteomes" id="UP001054945">
    <property type="component" value="Unassembled WGS sequence"/>
</dbReference>
<proteinExistence type="predicted"/>
<reference evidence="1 2" key="1">
    <citation type="submission" date="2021-06" db="EMBL/GenBank/DDBJ databases">
        <title>Caerostris extrusa draft genome.</title>
        <authorList>
            <person name="Kono N."/>
            <person name="Arakawa K."/>
        </authorList>
    </citation>
    <scope>NUCLEOTIDE SEQUENCE [LARGE SCALE GENOMIC DNA]</scope>
</reference>
<sequence length="191" mass="21989">MLVFLQNILNDAESAAELHTLKCRKEETATNTIKPAITIRWARLAQDSLDEIRSEIGARFARDSLDEIRPDSLDEIRSRFVGRDSLDSWGEIHSEIRSRFIDDIRSSSLDEISSRFIGRDSLRIRWTRFVEIRSKFVGPDSLGDPLDEIRSARNTPQRKQVGNRCRLSTDLPGIAWGDSFLFVENLQNSFY</sequence>
<dbReference type="AlphaFoldDB" id="A0AAV4MPN1"/>
<comment type="caution">
    <text evidence="1">The sequence shown here is derived from an EMBL/GenBank/DDBJ whole genome shotgun (WGS) entry which is preliminary data.</text>
</comment>
<accession>A0AAV4MPN1</accession>
<evidence type="ECO:0000313" key="2">
    <source>
        <dbReference type="Proteomes" id="UP001054945"/>
    </source>
</evidence>
<organism evidence="1 2">
    <name type="scientific">Caerostris extrusa</name>
    <name type="common">Bark spider</name>
    <name type="synonym">Caerostris bankana</name>
    <dbReference type="NCBI Taxonomy" id="172846"/>
    <lineage>
        <taxon>Eukaryota</taxon>
        <taxon>Metazoa</taxon>
        <taxon>Ecdysozoa</taxon>
        <taxon>Arthropoda</taxon>
        <taxon>Chelicerata</taxon>
        <taxon>Arachnida</taxon>
        <taxon>Araneae</taxon>
        <taxon>Araneomorphae</taxon>
        <taxon>Entelegynae</taxon>
        <taxon>Araneoidea</taxon>
        <taxon>Araneidae</taxon>
        <taxon>Caerostris</taxon>
    </lineage>
</organism>